<keyword evidence="5" id="KW-1185">Reference proteome</keyword>
<comment type="function">
    <text evidence="1 3">Required for normal Golgi function.</text>
</comment>
<keyword evidence="3" id="KW-0653">Protein transport</keyword>
<evidence type="ECO:0000256" key="3">
    <source>
        <dbReference type="RuleBase" id="RU365075"/>
    </source>
</evidence>
<evidence type="ECO:0000313" key="5">
    <source>
        <dbReference type="Proteomes" id="UP000036681"/>
    </source>
</evidence>
<dbReference type="AlphaFoldDB" id="A0A0M3IQF7"/>
<name>A0A0M3IQF7_ASCLU</name>
<comment type="subunit">
    <text evidence="2">Component of the conserved oligomeric Golgi complex which is composed of eight different subunits and is required for normal Golgi morphology and localization.</text>
</comment>
<dbReference type="GO" id="GO:0000139">
    <property type="term" value="C:Golgi membrane"/>
    <property type="evidence" value="ECO:0007669"/>
    <property type="project" value="UniProtKB-SubCell"/>
</dbReference>
<keyword evidence="3" id="KW-0472">Membrane</keyword>
<evidence type="ECO:0000313" key="6">
    <source>
        <dbReference type="WBParaSite" id="ALUE_0002098501-mRNA-1"/>
    </source>
</evidence>
<dbReference type="PANTHER" id="PTHR21506">
    <property type="entry name" value="COMPONENT OF OLIGOMERIC GOLGI COMPLEX 6"/>
    <property type="match status" value="1"/>
</dbReference>
<keyword evidence="3" id="KW-0813">Transport</keyword>
<sequence>MADKIQSNKAKTQDLLTKTAALQDEKKALERKQVLISEFLQKYSLTAEEEAALQGSSVDGTVDSKFFLALQRVRQIHEDSKQLLRANGEHLAAYVLLFVI</sequence>
<protein>
    <recommendedName>
        <fullName evidence="3">Conserved oligomeric Golgi complex subunit 6</fullName>
        <shortName evidence="3">COG complex subunit 6</shortName>
    </recommendedName>
    <alternativeName>
        <fullName evidence="3">Component of oligomeric Golgi complex 6</fullName>
    </alternativeName>
</protein>
<dbReference type="GO" id="GO:0006891">
    <property type="term" value="P:intra-Golgi vesicle-mediated transport"/>
    <property type="evidence" value="ECO:0007669"/>
    <property type="project" value="UniProtKB-UniRule"/>
</dbReference>
<dbReference type="Proteomes" id="UP000036681">
    <property type="component" value="Unplaced"/>
</dbReference>
<comment type="subcellular location">
    <subcellularLocation>
        <location evidence="3">Golgi apparatus membrane</location>
        <topology evidence="3">Peripheral membrane protein</topology>
    </subcellularLocation>
</comment>
<evidence type="ECO:0000256" key="1">
    <source>
        <dbReference type="ARBA" id="ARBA00003627"/>
    </source>
</evidence>
<organism evidence="5 6">
    <name type="scientific">Ascaris lumbricoides</name>
    <name type="common">Giant roundworm</name>
    <dbReference type="NCBI Taxonomy" id="6252"/>
    <lineage>
        <taxon>Eukaryota</taxon>
        <taxon>Metazoa</taxon>
        <taxon>Ecdysozoa</taxon>
        <taxon>Nematoda</taxon>
        <taxon>Chromadorea</taxon>
        <taxon>Rhabditida</taxon>
        <taxon>Spirurina</taxon>
        <taxon>Ascaridomorpha</taxon>
        <taxon>Ascaridoidea</taxon>
        <taxon>Ascarididae</taxon>
        <taxon>Ascaris</taxon>
    </lineage>
</organism>
<dbReference type="GO" id="GO:0015031">
    <property type="term" value="P:protein transport"/>
    <property type="evidence" value="ECO:0007669"/>
    <property type="project" value="UniProtKB-KW"/>
</dbReference>
<accession>A0A0M3IQF7</accession>
<feature type="domain" description="Conserved oligomeric complex COG6 N-terminal" evidence="4">
    <location>
        <begin position="1"/>
        <end position="55"/>
    </location>
</feature>
<dbReference type="WBParaSite" id="ALUE_0002098501-mRNA-1">
    <property type="protein sequence ID" value="ALUE_0002098501-mRNA-1"/>
    <property type="gene ID" value="ALUE_0002098501"/>
</dbReference>
<comment type="similarity">
    <text evidence="3">Belongs to the COG6 family.</text>
</comment>
<evidence type="ECO:0000256" key="2">
    <source>
        <dbReference type="ARBA" id="ARBA00011166"/>
    </source>
</evidence>
<reference evidence="6" key="1">
    <citation type="submission" date="2017-02" db="UniProtKB">
        <authorList>
            <consortium name="WormBaseParasite"/>
        </authorList>
    </citation>
    <scope>IDENTIFICATION</scope>
</reference>
<proteinExistence type="inferred from homology"/>
<dbReference type="PANTHER" id="PTHR21506:SF0">
    <property type="entry name" value="CONSERVED OLIGOMERIC GOLGI COMPLEX SUBUNIT 6"/>
    <property type="match status" value="1"/>
</dbReference>
<keyword evidence="3" id="KW-0333">Golgi apparatus</keyword>
<dbReference type="Pfam" id="PF06419">
    <property type="entry name" value="COG6_N"/>
    <property type="match status" value="1"/>
</dbReference>
<dbReference type="InterPro" id="IPR048368">
    <property type="entry name" value="COG6_N"/>
</dbReference>
<dbReference type="GO" id="GO:0017119">
    <property type="term" value="C:Golgi transport complex"/>
    <property type="evidence" value="ECO:0007669"/>
    <property type="project" value="UniProtKB-UniRule"/>
</dbReference>
<dbReference type="InterPro" id="IPR010490">
    <property type="entry name" value="COG6"/>
</dbReference>
<evidence type="ECO:0000259" key="4">
    <source>
        <dbReference type="Pfam" id="PF06419"/>
    </source>
</evidence>